<evidence type="ECO:0000256" key="1">
    <source>
        <dbReference type="SAM" id="Phobius"/>
    </source>
</evidence>
<comment type="caution">
    <text evidence="2">The sequence shown here is derived from an EMBL/GenBank/DDBJ whole genome shotgun (WGS) entry which is preliminary data.</text>
</comment>
<evidence type="ECO:0008006" key="4">
    <source>
        <dbReference type="Google" id="ProtNLM"/>
    </source>
</evidence>
<feature type="transmembrane region" description="Helical" evidence="1">
    <location>
        <begin position="68"/>
        <end position="84"/>
    </location>
</feature>
<proteinExistence type="predicted"/>
<dbReference type="InterPro" id="IPR007404">
    <property type="entry name" value="YdjM-like"/>
</dbReference>
<sequence length="161" mass="18241">MRYHTHIATSIAAGAGVAIQTDVAFTFPYVVGIAIGSLLPDIDEPNSYVGRRSFGLAKVIKSIFGHRGITHSLLVCGLIFYLYQLYSYEWLFGIACGYIFHVIGDFFSKRGVPLFWPIVRKKIKSPLTYETGKPSEQLIFYIAIGLIIYFLYKYSLYSQLF</sequence>
<feature type="transmembrane region" description="Helical" evidence="1">
    <location>
        <begin position="138"/>
        <end position="157"/>
    </location>
</feature>
<dbReference type="AlphaFoldDB" id="A0A0V8JQQ2"/>
<accession>A0A0V8JQQ2</accession>
<dbReference type="PANTHER" id="PTHR35531">
    <property type="entry name" value="INNER MEMBRANE PROTEIN YBCI-RELATED"/>
    <property type="match status" value="1"/>
</dbReference>
<keyword evidence="1" id="KW-0472">Membrane</keyword>
<keyword evidence="1" id="KW-0812">Transmembrane</keyword>
<protein>
    <recommendedName>
        <fullName evidence="4">Metal-dependent hydrolase</fullName>
    </recommendedName>
</protein>
<evidence type="ECO:0000313" key="2">
    <source>
        <dbReference type="EMBL" id="KSU88976.1"/>
    </source>
</evidence>
<dbReference type="Proteomes" id="UP000053681">
    <property type="component" value="Unassembled WGS sequence"/>
</dbReference>
<dbReference type="RefSeq" id="WP_025908291.1">
    <property type="nucleotide sequence ID" value="NZ_KQ758632.1"/>
</dbReference>
<feature type="transmembrane region" description="Helical" evidence="1">
    <location>
        <begin position="90"/>
        <end position="107"/>
    </location>
</feature>
<organism evidence="2 3">
    <name type="scientific">Priestia veravalensis</name>
    <dbReference type="NCBI Taxonomy" id="1414648"/>
    <lineage>
        <taxon>Bacteria</taxon>
        <taxon>Bacillati</taxon>
        <taxon>Bacillota</taxon>
        <taxon>Bacilli</taxon>
        <taxon>Bacillales</taxon>
        <taxon>Bacillaceae</taxon>
        <taxon>Priestia</taxon>
    </lineage>
</organism>
<name>A0A0V8JQQ2_9BACI</name>
<reference evidence="2 3" key="1">
    <citation type="submission" date="2015-11" db="EMBL/GenBank/DDBJ databases">
        <title>Bacillus caseinolyticus sp nov.</title>
        <authorList>
            <person name="Dastager S.G."/>
            <person name="Mawlankar R."/>
        </authorList>
    </citation>
    <scope>NUCLEOTIDE SEQUENCE [LARGE SCALE GENOMIC DNA]</scope>
    <source>
        <strain evidence="2 3">SGD-V-76</strain>
    </source>
</reference>
<dbReference type="PANTHER" id="PTHR35531:SF1">
    <property type="entry name" value="INNER MEMBRANE PROTEIN YBCI-RELATED"/>
    <property type="match status" value="1"/>
</dbReference>
<evidence type="ECO:0000313" key="3">
    <source>
        <dbReference type="Proteomes" id="UP000053681"/>
    </source>
</evidence>
<gene>
    <name evidence="2" type="ORF">AS180_04765</name>
</gene>
<dbReference type="EMBL" id="LNQP01000012">
    <property type="protein sequence ID" value="KSU88976.1"/>
    <property type="molecule type" value="Genomic_DNA"/>
</dbReference>
<dbReference type="GeneID" id="93683234"/>
<dbReference type="Pfam" id="PF04307">
    <property type="entry name" value="YdjM"/>
    <property type="match status" value="1"/>
</dbReference>
<keyword evidence="3" id="KW-1185">Reference proteome</keyword>
<keyword evidence="1" id="KW-1133">Transmembrane helix</keyword>